<evidence type="ECO:0000313" key="2">
    <source>
        <dbReference type="Proteomes" id="UP001172102"/>
    </source>
</evidence>
<organism evidence="1 2">
    <name type="scientific">Lasiosphaeris hirsuta</name>
    <dbReference type="NCBI Taxonomy" id="260670"/>
    <lineage>
        <taxon>Eukaryota</taxon>
        <taxon>Fungi</taxon>
        <taxon>Dikarya</taxon>
        <taxon>Ascomycota</taxon>
        <taxon>Pezizomycotina</taxon>
        <taxon>Sordariomycetes</taxon>
        <taxon>Sordariomycetidae</taxon>
        <taxon>Sordariales</taxon>
        <taxon>Lasiosphaeriaceae</taxon>
        <taxon>Lasiosphaeris</taxon>
    </lineage>
</organism>
<dbReference type="AlphaFoldDB" id="A0AA40E1E1"/>
<dbReference type="Proteomes" id="UP001172102">
    <property type="component" value="Unassembled WGS sequence"/>
</dbReference>
<sequence>MALTLTPEMLTIIRHSVHPFVLTTLGLEGAKKFRDRSDSSYDAVLAAHLPSPADARAILAFFGLDTRAIARVLSAAGPSVLSLPAMARNSRGGRIFPLSDALASAYRRSAPAVDSPVPKTYDGYFACAVQQGLRPEFACTVGMHPEDPRFGEAGAEFYQVVGAEEAARDQVVANKYLLHELWRDRIEEEGEGQASAQ</sequence>
<evidence type="ECO:0000313" key="1">
    <source>
        <dbReference type="EMBL" id="KAK0719118.1"/>
    </source>
</evidence>
<accession>A0AA40E1E1</accession>
<proteinExistence type="predicted"/>
<gene>
    <name evidence="1" type="ORF">B0H67DRAFT_642501</name>
</gene>
<dbReference type="EMBL" id="JAUKUA010000003">
    <property type="protein sequence ID" value="KAK0719118.1"/>
    <property type="molecule type" value="Genomic_DNA"/>
</dbReference>
<comment type="caution">
    <text evidence="1">The sequence shown here is derived from an EMBL/GenBank/DDBJ whole genome shotgun (WGS) entry which is preliminary data.</text>
</comment>
<reference evidence="1" key="1">
    <citation type="submission" date="2023-06" db="EMBL/GenBank/DDBJ databases">
        <title>Genome-scale phylogeny and comparative genomics of the fungal order Sordariales.</title>
        <authorList>
            <consortium name="Lawrence Berkeley National Laboratory"/>
            <person name="Hensen N."/>
            <person name="Bonometti L."/>
            <person name="Westerberg I."/>
            <person name="Brannstrom I.O."/>
            <person name="Guillou S."/>
            <person name="Cros-Aarteil S."/>
            <person name="Calhoun S."/>
            <person name="Haridas S."/>
            <person name="Kuo A."/>
            <person name="Mondo S."/>
            <person name="Pangilinan J."/>
            <person name="Riley R."/>
            <person name="Labutti K."/>
            <person name="Andreopoulos B."/>
            <person name="Lipzen A."/>
            <person name="Chen C."/>
            <person name="Yanf M."/>
            <person name="Daum C."/>
            <person name="Ng V."/>
            <person name="Clum A."/>
            <person name="Steindorff A."/>
            <person name="Ohm R."/>
            <person name="Martin F."/>
            <person name="Silar P."/>
            <person name="Natvig D."/>
            <person name="Lalanne C."/>
            <person name="Gautier V."/>
            <person name="Ament-Velasquez S.L."/>
            <person name="Kruys A."/>
            <person name="Hutchinson M.I."/>
            <person name="Powell A.J."/>
            <person name="Barry K."/>
            <person name="Miller A.N."/>
            <person name="Grigoriev I.V."/>
            <person name="Debuchy R."/>
            <person name="Gladieux P."/>
            <person name="Thoren M.H."/>
            <person name="Johannesson H."/>
        </authorList>
    </citation>
    <scope>NUCLEOTIDE SEQUENCE</scope>
    <source>
        <strain evidence="1">SMH4607-1</strain>
    </source>
</reference>
<keyword evidence="2" id="KW-1185">Reference proteome</keyword>
<protein>
    <submittedName>
        <fullName evidence="1">Uncharacterized protein</fullName>
    </submittedName>
</protein>
<name>A0AA40E1E1_9PEZI</name>